<dbReference type="InterPro" id="IPR019818">
    <property type="entry name" value="IsoCit/isopropylmalate_DH_CS"/>
</dbReference>
<comment type="cofactor">
    <cofactor evidence="1">
        <name>Mn(2+)</name>
        <dbReference type="ChEBI" id="CHEBI:29035"/>
    </cofactor>
</comment>
<evidence type="ECO:0000256" key="1">
    <source>
        <dbReference type="ARBA" id="ARBA00001936"/>
    </source>
</evidence>
<dbReference type="Pfam" id="PF00180">
    <property type="entry name" value="Iso_dh"/>
    <property type="match status" value="1"/>
</dbReference>
<evidence type="ECO:0000256" key="9">
    <source>
        <dbReference type="ARBA" id="ARBA00049301"/>
    </source>
</evidence>
<evidence type="ECO:0000256" key="6">
    <source>
        <dbReference type="ARBA" id="ARBA00023002"/>
    </source>
</evidence>
<dbReference type="PANTHER" id="PTHR43275">
    <property type="entry name" value="D-MALATE DEHYDROGENASE [DECARBOXYLATING]"/>
    <property type="match status" value="1"/>
</dbReference>
<evidence type="ECO:0000313" key="11">
    <source>
        <dbReference type="EMBL" id="GEN36800.1"/>
    </source>
</evidence>
<comment type="similarity">
    <text evidence="3">Belongs to the isocitrate and isopropylmalate dehydrogenases family.</text>
</comment>
<comment type="cofactor">
    <cofactor evidence="2">
        <name>Mg(2+)</name>
        <dbReference type="ChEBI" id="CHEBI:18420"/>
    </cofactor>
</comment>
<dbReference type="InterPro" id="IPR011829">
    <property type="entry name" value="TTC_DH"/>
</dbReference>
<dbReference type="SUPFAM" id="SSF53659">
    <property type="entry name" value="Isocitrate/Isopropylmalate dehydrogenase-like"/>
    <property type="match status" value="1"/>
</dbReference>
<comment type="caution">
    <text evidence="11">The sequence shown here is derived from an EMBL/GenBank/DDBJ whole genome shotgun (WGS) entry which is preliminary data.</text>
</comment>
<dbReference type="GO" id="GO:0051287">
    <property type="term" value="F:NAD binding"/>
    <property type="evidence" value="ECO:0007669"/>
    <property type="project" value="InterPro"/>
</dbReference>
<dbReference type="PANTHER" id="PTHR43275:SF1">
    <property type="entry name" value="D-MALATE DEHYDROGENASE [DECARBOXYLATING]"/>
    <property type="match status" value="1"/>
</dbReference>
<dbReference type="InterPro" id="IPR050501">
    <property type="entry name" value="ICDH/IPMDH"/>
</dbReference>
<gene>
    <name evidence="11" type="ORF">ADA01nite_42600</name>
</gene>
<evidence type="ECO:0000256" key="3">
    <source>
        <dbReference type="ARBA" id="ARBA00007769"/>
    </source>
</evidence>
<keyword evidence="12" id="KW-1185">Reference proteome</keyword>
<reference evidence="11 12" key="1">
    <citation type="submission" date="2019-07" db="EMBL/GenBank/DDBJ databases">
        <title>Whole genome shotgun sequence of Aneurinibacillus danicus NBRC 102444.</title>
        <authorList>
            <person name="Hosoyama A."/>
            <person name="Uohara A."/>
            <person name="Ohji S."/>
            <person name="Ichikawa N."/>
        </authorList>
    </citation>
    <scope>NUCLEOTIDE SEQUENCE [LARGE SCALE GENOMIC DNA]</scope>
    <source>
        <strain evidence="11 12">NBRC 102444</strain>
    </source>
</reference>
<accession>A0A511VD31</accession>
<dbReference type="NCBIfam" id="TIGR02089">
    <property type="entry name" value="TTC"/>
    <property type="match status" value="1"/>
</dbReference>
<dbReference type="PROSITE" id="PS00470">
    <property type="entry name" value="IDH_IMDH"/>
    <property type="match status" value="1"/>
</dbReference>
<dbReference type="EC" id="1.1.1.83" evidence="4"/>
<name>A0A511VD31_9BACL</name>
<proteinExistence type="inferred from homology"/>
<evidence type="ECO:0000256" key="7">
    <source>
        <dbReference type="ARBA" id="ARBA00023027"/>
    </source>
</evidence>
<dbReference type="GO" id="GO:0000287">
    <property type="term" value="F:magnesium ion binding"/>
    <property type="evidence" value="ECO:0007669"/>
    <property type="project" value="InterPro"/>
</dbReference>
<dbReference type="InterPro" id="IPR024084">
    <property type="entry name" value="IsoPropMal-DH-like_dom"/>
</dbReference>
<evidence type="ECO:0000259" key="10">
    <source>
        <dbReference type="SMART" id="SM01329"/>
    </source>
</evidence>
<dbReference type="AlphaFoldDB" id="A0A511VD31"/>
<keyword evidence="8" id="KW-0464">Manganese</keyword>
<sequence>MVKIFKIAVIAGDGIGPEVIREGVKVLNKVAELSGDFRFDFTYFPWGCEYYVKHGKMMDDDGIEQLKVFDAIYLGAVGYPGVPDHISLWDLLLKIRKEFDQYVNIRPIQLLQGAPCPLKDVGKKEIDMLFIRENSEGEYAGAGDWLFKGKAEEVVLQTGVFSRKGTERIIRYAFETARKMGKSLTSISKGNALNYSMVFWDQIFNEISKEYPDVETHSYLVDAASMFMVKQPERFQVVVASNLFGDILTDLGAAIAGGMGLAAGANINPERTYPSMFEPIHGSAPDIAGKGIANPLAAIWSASQMLEFFGYKALADTVIQAIEKILQEKEVLTPDMNGTSSTSEVGDRMVDIISSMLHDERLERPLFSQQ</sequence>
<dbReference type="NCBIfam" id="NF002898">
    <property type="entry name" value="PRK03437.1"/>
    <property type="match status" value="1"/>
</dbReference>
<keyword evidence="5" id="KW-0479">Metal-binding</keyword>
<comment type="catalytic activity">
    <reaction evidence="9">
        <text>(R)-malate + NAD(+) = pyruvate + CO2 + NADH</text>
        <dbReference type="Rhea" id="RHEA:18365"/>
        <dbReference type="ChEBI" id="CHEBI:15361"/>
        <dbReference type="ChEBI" id="CHEBI:15588"/>
        <dbReference type="ChEBI" id="CHEBI:16526"/>
        <dbReference type="ChEBI" id="CHEBI:57540"/>
        <dbReference type="ChEBI" id="CHEBI:57945"/>
        <dbReference type="EC" id="1.1.1.83"/>
    </reaction>
</comment>
<dbReference type="OrthoDB" id="9806254at2"/>
<evidence type="ECO:0000256" key="5">
    <source>
        <dbReference type="ARBA" id="ARBA00022723"/>
    </source>
</evidence>
<keyword evidence="6" id="KW-0560">Oxidoreductase</keyword>
<dbReference type="Proteomes" id="UP000321157">
    <property type="component" value="Unassembled WGS sequence"/>
</dbReference>
<dbReference type="EMBL" id="BJXX01000233">
    <property type="protein sequence ID" value="GEN36800.1"/>
    <property type="molecule type" value="Genomic_DNA"/>
</dbReference>
<organism evidence="11 12">
    <name type="scientific">Aneurinibacillus danicus</name>
    <dbReference type="NCBI Taxonomy" id="267746"/>
    <lineage>
        <taxon>Bacteria</taxon>
        <taxon>Bacillati</taxon>
        <taxon>Bacillota</taxon>
        <taxon>Bacilli</taxon>
        <taxon>Bacillales</taxon>
        <taxon>Paenibacillaceae</taxon>
        <taxon>Aneurinibacillus group</taxon>
        <taxon>Aneurinibacillus</taxon>
    </lineage>
</organism>
<keyword evidence="7" id="KW-0520">NAD</keyword>
<evidence type="ECO:0000256" key="2">
    <source>
        <dbReference type="ARBA" id="ARBA00001946"/>
    </source>
</evidence>
<dbReference type="SMART" id="SM01329">
    <property type="entry name" value="Iso_dh"/>
    <property type="match status" value="1"/>
</dbReference>
<evidence type="ECO:0000256" key="4">
    <source>
        <dbReference type="ARBA" id="ARBA00013126"/>
    </source>
</evidence>
<protein>
    <recommendedName>
        <fullName evidence="4">D-malate dehydrogenase (decarboxylating)</fullName>
        <ecNumber evidence="4">1.1.1.83</ecNumber>
    </recommendedName>
</protein>
<dbReference type="Gene3D" id="3.40.718.10">
    <property type="entry name" value="Isopropylmalate Dehydrogenase"/>
    <property type="match status" value="1"/>
</dbReference>
<dbReference type="GO" id="GO:0046553">
    <property type="term" value="F:D-malate dehydrogenase (decarboxylating) (NAD+) activity"/>
    <property type="evidence" value="ECO:0007669"/>
    <property type="project" value="UniProtKB-EC"/>
</dbReference>
<evidence type="ECO:0000313" key="12">
    <source>
        <dbReference type="Proteomes" id="UP000321157"/>
    </source>
</evidence>
<feature type="domain" description="Isopropylmalate dehydrogenase-like" evidence="10">
    <location>
        <begin position="6"/>
        <end position="349"/>
    </location>
</feature>
<evidence type="ECO:0000256" key="8">
    <source>
        <dbReference type="ARBA" id="ARBA00023211"/>
    </source>
</evidence>